<evidence type="ECO:0000256" key="1">
    <source>
        <dbReference type="SAM" id="Phobius"/>
    </source>
</evidence>
<evidence type="ECO:0000313" key="2">
    <source>
        <dbReference type="EMBL" id="GAA1929612.1"/>
    </source>
</evidence>
<comment type="caution">
    <text evidence="2">The sequence shown here is derived from an EMBL/GenBank/DDBJ whole genome shotgun (WGS) entry which is preliminary data.</text>
</comment>
<proteinExistence type="predicted"/>
<accession>A0ABP5B682</accession>
<keyword evidence="1" id="KW-0812">Transmembrane</keyword>
<evidence type="ECO:0008006" key="4">
    <source>
        <dbReference type="Google" id="ProtNLM"/>
    </source>
</evidence>
<dbReference type="Proteomes" id="UP001501343">
    <property type="component" value="Unassembled WGS sequence"/>
</dbReference>
<organism evidence="2 3">
    <name type="scientific">Microbacterium aoyamense</name>
    <dbReference type="NCBI Taxonomy" id="344166"/>
    <lineage>
        <taxon>Bacteria</taxon>
        <taxon>Bacillati</taxon>
        <taxon>Actinomycetota</taxon>
        <taxon>Actinomycetes</taxon>
        <taxon>Micrococcales</taxon>
        <taxon>Microbacteriaceae</taxon>
        <taxon>Microbacterium</taxon>
    </lineage>
</organism>
<protein>
    <recommendedName>
        <fullName evidence="4">PH domain-containing protein</fullName>
    </recommendedName>
</protein>
<evidence type="ECO:0000313" key="3">
    <source>
        <dbReference type="Proteomes" id="UP001501343"/>
    </source>
</evidence>
<reference evidence="3" key="1">
    <citation type="journal article" date="2019" name="Int. J. Syst. Evol. Microbiol.">
        <title>The Global Catalogue of Microorganisms (GCM) 10K type strain sequencing project: providing services to taxonomists for standard genome sequencing and annotation.</title>
        <authorList>
            <consortium name="The Broad Institute Genomics Platform"/>
            <consortium name="The Broad Institute Genome Sequencing Center for Infectious Disease"/>
            <person name="Wu L."/>
            <person name="Ma J."/>
        </authorList>
    </citation>
    <scope>NUCLEOTIDE SEQUENCE [LARGE SCALE GENOMIC DNA]</scope>
    <source>
        <strain evidence="3">JCM 14900</strain>
    </source>
</reference>
<gene>
    <name evidence="2" type="ORF">GCM10009775_22080</name>
</gene>
<name>A0ABP5B682_9MICO</name>
<sequence>MLVGLTAGGWLLIRALMLAADNPPLAFGVDIPVAAAFATVWAGLVAVLLHPLRSVIARRSGPFTAAAVLVWPLGRRFRVWTMVAAPVCGLLAAGCVVLLPMTLWGDLYQGAELWLAVPFAIGLTVVGIAATWIVLRAALHGVELTSTHLIARGFFITRRYVGAQIVSINVVELKWWPSLVLSMMMNRSVEHTLQLSLEDGTEPLLFASNSHPEDVEAGAEIVRAWRAALDSAAHALP</sequence>
<keyword evidence="1" id="KW-0472">Membrane</keyword>
<dbReference type="EMBL" id="BAAAOF010000004">
    <property type="protein sequence ID" value="GAA1929612.1"/>
    <property type="molecule type" value="Genomic_DNA"/>
</dbReference>
<feature type="transmembrane region" description="Helical" evidence="1">
    <location>
        <begin position="113"/>
        <end position="135"/>
    </location>
</feature>
<keyword evidence="1" id="KW-1133">Transmembrane helix</keyword>
<feature type="transmembrane region" description="Helical" evidence="1">
    <location>
        <begin position="29"/>
        <end position="49"/>
    </location>
</feature>
<feature type="transmembrane region" description="Helical" evidence="1">
    <location>
        <begin position="79"/>
        <end position="101"/>
    </location>
</feature>
<keyword evidence="3" id="KW-1185">Reference proteome</keyword>